<dbReference type="GO" id="GO:0004309">
    <property type="term" value="F:exopolyphosphatase activity"/>
    <property type="evidence" value="ECO:0007669"/>
    <property type="project" value="TreeGrafter"/>
</dbReference>
<comment type="caution">
    <text evidence="9">The sequence shown here is derived from an EMBL/GenBank/DDBJ whole genome shotgun (WGS) entry which is preliminary data.</text>
</comment>
<dbReference type="PANTHER" id="PTHR30457">
    <property type="entry name" value="5'-NUCLEOTIDASE SURE"/>
    <property type="match status" value="1"/>
</dbReference>
<dbReference type="PANTHER" id="PTHR30457:SF12">
    <property type="entry name" value="5'_3'-NUCLEOTIDASE SURE"/>
    <property type="match status" value="1"/>
</dbReference>
<evidence type="ECO:0000256" key="1">
    <source>
        <dbReference type="ARBA" id="ARBA00000815"/>
    </source>
</evidence>
<gene>
    <name evidence="7 9" type="primary">surE</name>
    <name evidence="9" type="ORF">C7B46_13925</name>
</gene>
<dbReference type="EC" id="3.1.3.5" evidence="7"/>
<dbReference type="Gene3D" id="3.40.1210.10">
    <property type="entry name" value="Survival protein SurE-like phosphatase/nucleotidase"/>
    <property type="match status" value="1"/>
</dbReference>
<dbReference type="SUPFAM" id="SSF64167">
    <property type="entry name" value="SurE-like"/>
    <property type="match status" value="1"/>
</dbReference>
<comment type="cofactor">
    <cofactor evidence="7">
        <name>a divalent metal cation</name>
        <dbReference type="ChEBI" id="CHEBI:60240"/>
    </cofactor>
    <text evidence="7">Binds 1 divalent metal cation per subunit.</text>
</comment>
<accession>A0A2T2XDE1</accession>
<feature type="binding site" evidence="7">
    <location>
        <position position="8"/>
    </location>
    <ligand>
        <name>a divalent metal cation</name>
        <dbReference type="ChEBI" id="CHEBI:60240"/>
    </ligand>
</feature>
<evidence type="ECO:0000313" key="9">
    <source>
        <dbReference type="EMBL" id="PSR32515.1"/>
    </source>
</evidence>
<feature type="binding site" evidence="7">
    <location>
        <position position="39"/>
    </location>
    <ligand>
        <name>a divalent metal cation</name>
        <dbReference type="ChEBI" id="CHEBI:60240"/>
    </ligand>
</feature>
<evidence type="ECO:0000256" key="5">
    <source>
        <dbReference type="ARBA" id="ARBA00022741"/>
    </source>
</evidence>
<evidence type="ECO:0000256" key="6">
    <source>
        <dbReference type="ARBA" id="ARBA00022801"/>
    </source>
</evidence>
<comment type="function">
    <text evidence="7">Nucleotidase that shows phosphatase activity on nucleoside 5'-monophosphates.</text>
</comment>
<evidence type="ECO:0000256" key="4">
    <source>
        <dbReference type="ARBA" id="ARBA00022723"/>
    </source>
</evidence>
<feature type="domain" description="Survival protein SurE-like phosphatase/nucleotidase" evidence="8">
    <location>
        <begin position="3"/>
        <end position="185"/>
    </location>
</feature>
<reference evidence="9 10" key="1">
    <citation type="journal article" date="2014" name="BMC Genomics">
        <title>Comparison of environmental and isolate Sulfobacillus genomes reveals diverse carbon, sulfur, nitrogen, and hydrogen metabolisms.</title>
        <authorList>
            <person name="Justice N.B."/>
            <person name="Norman A."/>
            <person name="Brown C.T."/>
            <person name="Singh A."/>
            <person name="Thomas B.C."/>
            <person name="Banfield J.F."/>
        </authorList>
    </citation>
    <scope>NUCLEOTIDE SEQUENCE [LARGE SCALE GENOMIC DNA]</scope>
    <source>
        <strain evidence="9">AMDSBA4</strain>
    </source>
</reference>
<sequence length="253" mass="27729">MRILLTNDDGIEAFGLQSLRQALGAGHELYIVAPEKEQSAMSHAITMHKPLHAHLVPYPDAKGWSVNGTPSDCAKLGIEALLPERPQLLISGINQGSNLGRDVFYSGTVSAAMEGMFLGVPSVAVSYAGRDEAGLSWTAQFIAWWLTDKSFVPPLAGTFYNVNIPNIKEGLPTTLVRVPLGRREYNNDFHRRVDPRGNEYYWLAGNPRDDTADPNTDVGALAGGLITLTVLDMDVTSDHFQIDNRIELPPRFS</sequence>
<proteinExistence type="inferred from homology"/>
<dbReference type="EMBL" id="PXYW01000038">
    <property type="protein sequence ID" value="PSR32515.1"/>
    <property type="molecule type" value="Genomic_DNA"/>
</dbReference>
<keyword evidence="4 7" id="KW-0479">Metal-binding</keyword>
<keyword evidence="3 7" id="KW-0963">Cytoplasm</keyword>
<name>A0A2T2XDE1_9FIRM</name>
<dbReference type="GO" id="GO:0046872">
    <property type="term" value="F:metal ion binding"/>
    <property type="evidence" value="ECO:0007669"/>
    <property type="project" value="UniProtKB-UniRule"/>
</dbReference>
<evidence type="ECO:0000259" key="8">
    <source>
        <dbReference type="Pfam" id="PF01975"/>
    </source>
</evidence>
<protein>
    <recommendedName>
        <fullName evidence="7">5'-nucleotidase SurE</fullName>
        <ecNumber evidence="7">3.1.3.5</ecNumber>
    </recommendedName>
    <alternativeName>
        <fullName evidence="7">Nucleoside 5'-monophosphate phosphohydrolase</fullName>
    </alternativeName>
</protein>
<dbReference type="GO" id="GO:0008253">
    <property type="term" value="F:5'-nucleotidase activity"/>
    <property type="evidence" value="ECO:0007669"/>
    <property type="project" value="UniProtKB-UniRule"/>
</dbReference>
<dbReference type="InterPro" id="IPR030048">
    <property type="entry name" value="SurE"/>
</dbReference>
<organism evidence="9 10">
    <name type="scientific">Sulfobacillus benefaciens</name>
    <dbReference type="NCBI Taxonomy" id="453960"/>
    <lineage>
        <taxon>Bacteria</taxon>
        <taxon>Bacillati</taxon>
        <taxon>Bacillota</taxon>
        <taxon>Clostridia</taxon>
        <taxon>Eubacteriales</taxon>
        <taxon>Clostridiales Family XVII. Incertae Sedis</taxon>
        <taxon>Sulfobacillus</taxon>
    </lineage>
</organism>
<dbReference type="HAMAP" id="MF_00060">
    <property type="entry name" value="SurE"/>
    <property type="match status" value="1"/>
</dbReference>
<dbReference type="Proteomes" id="UP000242972">
    <property type="component" value="Unassembled WGS sequence"/>
</dbReference>
<comment type="similarity">
    <text evidence="2 7">Belongs to the SurE nucleotidase family.</text>
</comment>
<keyword evidence="6 7" id="KW-0378">Hydrolase</keyword>
<feature type="binding site" evidence="7">
    <location>
        <position position="9"/>
    </location>
    <ligand>
        <name>a divalent metal cation</name>
        <dbReference type="ChEBI" id="CHEBI:60240"/>
    </ligand>
</feature>
<dbReference type="InterPro" id="IPR002828">
    <property type="entry name" value="SurE-like_Pase/nucleotidase"/>
</dbReference>
<dbReference type="AlphaFoldDB" id="A0A2T2XDE1"/>
<evidence type="ECO:0000256" key="3">
    <source>
        <dbReference type="ARBA" id="ARBA00022490"/>
    </source>
</evidence>
<comment type="subcellular location">
    <subcellularLocation>
        <location evidence="7">Cytoplasm</location>
    </subcellularLocation>
</comment>
<dbReference type="Pfam" id="PF01975">
    <property type="entry name" value="SurE"/>
    <property type="match status" value="1"/>
</dbReference>
<dbReference type="GO" id="GO:0000166">
    <property type="term" value="F:nucleotide binding"/>
    <property type="evidence" value="ECO:0007669"/>
    <property type="project" value="UniProtKB-KW"/>
</dbReference>
<dbReference type="GO" id="GO:0005737">
    <property type="term" value="C:cytoplasm"/>
    <property type="evidence" value="ECO:0007669"/>
    <property type="project" value="UniProtKB-SubCell"/>
</dbReference>
<keyword evidence="5 7" id="KW-0547">Nucleotide-binding</keyword>
<dbReference type="InterPro" id="IPR036523">
    <property type="entry name" value="SurE-like_sf"/>
</dbReference>
<evidence type="ECO:0000256" key="7">
    <source>
        <dbReference type="HAMAP-Rule" id="MF_00060"/>
    </source>
</evidence>
<dbReference type="NCBIfam" id="TIGR00087">
    <property type="entry name" value="surE"/>
    <property type="match status" value="1"/>
</dbReference>
<evidence type="ECO:0000313" key="10">
    <source>
        <dbReference type="Proteomes" id="UP000242972"/>
    </source>
</evidence>
<comment type="catalytic activity">
    <reaction evidence="1 7">
        <text>a ribonucleoside 5'-phosphate + H2O = a ribonucleoside + phosphate</text>
        <dbReference type="Rhea" id="RHEA:12484"/>
        <dbReference type="ChEBI" id="CHEBI:15377"/>
        <dbReference type="ChEBI" id="CHEBI:18254"/>
        <dbReference type="ChEBI" id="CHEBI:43474"/>
        <dbReference type="ChEBI" id="CHEBI:58043"/>
        <dbReference type="EC" id="3.1.3.5"/>
    </reaction>
</comment>
<evidence type="ECO:0000256" key="2">
    <source>
        <dbReference type="ARBA" id="ARBA00011062"/>
    </source>
</evidence>
<dbReference type="GO" id="GO:0008254">
    <property type="term" value="F:3'-nucleotidase activity"/>
    <property type="evidence" value="ECO:0007669"/>
    <property type="project" value="TreeGrafter"/>
</dbReference>
<feature type="binding site" evidence="7">
    <location>
        <position position="94"/>
    </location>
    <ligand>
        <name>a divalent metal cation</name>
        <dbReference type="ChEBI" id="CHEBI:60240"/>
    </ligand>
</feature>